<reference evidence="5 6" key="2">
    <citation type="journal article" date="2012" name="PLoS ONE">
        <title>An ancient pathway combining carbon dioxide fixation with the generation and utilization of a sodium ion gradient for ATP synthesis.</title>
        <authorList>
            <person name="Poehlein A."/>
            <person name="Schmidt S."/>
            <person name="Kaster A.K."/>
            <person name="Goenrich M."/>
            <person name="Vollmers J."/>
            <person name="Thurmer A."/>
            <person name="Bertsch J."/>
            <person name="Schuchmann K."/>
            <person name="Voigt B."/>
            <person name="Hecker M."/>
            <person name="Daniel R."/>
            <person name="Thauer R.K."/>
            <person name="Gottschalk G."/>
            <person name="Muller V."/>
        </authorList>
    </citation>
    <scope>NUCLEOTIDE SEQUENCE [LARGE SCALE GENOMIC DNA]</scope>
    <source>
        <strain evidence="6">ATCC 29683 / DSM 1030 / JCM 2381 / KCTC 1655 / WB1</strain>
    </source>
</reference>
<accession>H6LKK1</accession>
<dbReference type="SUPFAM" id="SSF50475">
    <property type="entry name" value="FMN-binding split barrel"/>
    <property type="match status" value="1"/>
</dbReference>
<dbReference type="KEGG" id="awo:Awo_c20150"/>
<comment type="similarity">
    <text evidence="3">Belongs to the flavoredoxin family.</text>
</comment>
<dbReference type="Gene3D" id="2.30.110.10">
    <property type="entry name" value="Electron Transport, Fmn-binding Protein, Chain A"/>
    <property type="match status" value="1"/>
</dbReference>
<gene>
    <name evidence="5" type="ordered locus">Awo_c20150</name>
</gene>
<keyword evidence="6" id="KW-1185">Reference proteome</keyword>
<dbReference type="PANTHER" id="PTHR43567">
    <property type="entry name" value="FLAVOREDOXIN-RELATED-RELATED"/>
    <property type="match status" value="1"/>
</dbReference>
<dbReference type="PANTHER" id="PTHR43567:SF1">
    <property type="entry name" value="FLAVOREDOXIN"/>
    <property type="match status" value="1"/>
</dbReference>
<dbReference type="GO" id="GO:0016646">
    <property type="term" value="F:oxidoreductase activity, acting on the CH-NH group of donors, NAD or NADP as acceptor"/>
    <property type="evidence" value="ECO:0007669"/>
    <property type="project" value="UniProtKB-ARBA"/>
</dbReference>
<evidence type="ECO:0000256" key="2">
    <source>
        <dbReference type="ARBA" id="ARBA00022630"/>
    </source>
</evidence>
<reference evidence="6" key="1">
    <citation type="submission" date="2011-07" db="EMBL/GenBank/DDBJ databases">
        <title>Complete genome sequence of Acetobacterium woodii.</title>
        <authorList>
            <person name="Poehlein A."/>
            <person name="Schmidt S."/>
            <person name="Kaster A.-K."/>
            <person name="Goenrich M."/>
            <person name="Vollmers J."/>
            <person name="Thuermer A."/>
            <person name="Gottschalk G."/>
            <person name="Thauer R.K."/>
            <person name="Daniel R."/>
            <person name="Mueller V."/>
        </authorList>
    </citation>
    <scope>NUCLEOTIDE SEQUENCE [LARGE SCALE GENOMIC DNA]</scope>
    <source>
        <strain evidence="6">ATCC 29683 / DSM 1030 / JCM 2381 / KCTC 1655 / WB1</strain>
    </source>
</reference>
<dbReference type="Proteomes" id="UP000007177">
    <property type="component" value="Chromosome"/>
</dbReference>
<dbReference type="GO" id="GO:0010181">
    <property type="term" value="F:FMN binding"/>
    <property type="evidence" value="ECO:0007669"/>
    <property type="project" value="InterPro"/>
</dbReference>
<evidence type="ECO:0000313" key="5">
    <source>
        <dbReference type="EMBL" id="AFA48793.1"/>
    </source>
</evidence>
<dbReference type="InterPro" id="IPR012349">
    <property type="entry name" value="Split_barrel_FMN-bd"/>
</dbReference>
<name>H6LKK1_ACEWD</name>
<evidence type="ECO:0000313" key="6">
    <source>
        <dbReference type="Proteomes" id="UP000007177"/>
    </source>
</evidence>
<comment type="cofactor">
    <cofactor evidence="1">
        <name>FMN</name>
        <dbReference type="ChEBI" id="CHEBI:58210"/>
    </cofactor>
</comment>
<dbReference type="InterPro" id="IPR002563">
    <property type="entry name" value="Flavin_Rdtase-like_dom"/>
</dbReference>
<dbReference type="EMBL" id="CP002987">
    <property type="protein sequence ID" value="AFA48793.1"/>
    <property type="molecule type" value="Genomic_DNA"/>
</dbReference>
<evidence type="ECO:0000256" key="1">
    <source>
        <dbReference type="ARBA" id="ARBA00001917"/>
    </source>
</evidence>
<dbReference type="HOGENOM" id="CLU_059021_5_1_9"/>
<dbReference type="eggNOG" id="COG1853">
    <property type="taxonomic scope" value="Bacteria"/>
</dbReference>
<dbReference type="AlphaFoldDB" id="H6LKK1"/>
<evidence type="ECO:0000259" key="4">
    <source>
        <dbReference type="SMART" id="SM00903"/>
    </source>
</evidence>
<sequence>MKHKDVIIFIKINEKEKIMSKIKWPRSVLLAPVPPVLVTCGQHDKINVLTIGWTGVLNSRPPMTYISLKPSRLSYEIISETKEFTINLTTVAMVKAVDFCGVKSGRDVNKFEKMNLECTDGESISCPMLTASPLSLECQVKNIIPLGTHVLFMAEILTVNVEAKLLDDNGKLHLDQAELLAYVHGEYFGLGEKCGTFGYSVRKKKKR</sequence>
<dbReference type="InterPro" id="IPR052174">
    <property type="entry name" value="Flavoredoxin"/>
</dbReference>
<dbReference type="Pfam" id="PF01613">
    <property type="entry name" value="Flavin_Reduct"/>
    <property type="match status" value="1"/>
</dbReference>
<dbReference type="SMART" id="SM00903">
    <property type="entry name" value="Flavin_Reduct"/>
    <property type="match status" value="1"/>
</dbReference>
<proteinExistence type="inferred from homology"/>
<keyword evidence="2" id="KW-0285">Flavoprotein</keyword>
<evidence type="ECO:0000256" key="3">
    <source>
        <dbReference type="ARBA" id="ARBA00038054"/>
    </source>
</evidence>
<protein>
    <submittedName>
        <fullName evidence="5">Flavoredoxin-like protein</fullName>
    </submittedName>
</protein>
<organism evidence="5 6">
    <name type="scientific">Acetobacterium woodii (strain ATCC 29683 / DSM 1030 / JCM 2381 / KCTC 1655 / WB1)</name>
    <dbReference type="NCBI Taxonomy" id="931626"/>
    <lineage>
        <taxon>Bacteria</taxon>
        <taxon>Bacillati</taxon>
        <taxon>Bacillota</taxon>
        <taxon>Clostridia</taxon>
        <taxon>Eubacteriales</taxon>
        <taxon>Eubacteriaceae</taxon>
        <taxon>Acetobacterium</taxon>
    </lineage>
</organism>
<feature type="domain" description="Flavin reductase like" evidence="4">
    <location>
        <begin position="30"/>
        <end position="174"/>
    </location>
</feature>